<sequence>MSARAAVVSDTGGVLLDSAASWTSGLLGIGRREPGAGSREPVAVYPRPAPPRTAAGLALESQDDTVNRYQASKAADSVMLGYPFGPAAHPTPPGCHGRNPRRPAARSPSAAVSTEAPASTSFPAADA</sequence>
<feature type="region of interest" description="Disordered" evidence="1">
    <location>
        <begin position="29"/>
        <end position="51"/>
    </location>
</feature>
<gene>
    <name evidence="2" type="ORF">OG327_33050</name>
</gene>
<feature type="compositionally biased region" description="Polar residues" evidence="1">
    <location>
        <begin position="116"/>
        <end position="127"/>
    </location>
</feature>
<proteinExistence type="predicted"/>
<evidence type="ECO:0008006" key="3">
    <source>
        <dbReference type="Google" id="ProtNLM"/>
    </source>
</evidence>
<protein>
    <recommendedName>
        <fullName evidence="3">Hydantoinase A/oxoprolinase domain-containing protein</fullName>
    </recommendedName>
</protein>
<evidence type="ECO:0000313" key="2">
    <source>
        <dbReference type="EMBL" id="WTU77757.1"/>
    </source>
</evidence>
<feature type="compositionally biased region" description="Low complexity" evidence="1">
    <location>
        <begin position="41"/>
        <end position="51"/>
    </location>
</feature>
<reference evidence="2" key="1">
    <citation type="submission" date="2022-10" db="EMBL/GenBank/DDBJ databases">
        <title>The complete genomes of actinobacterial strains from the NBC collection.</title>
        <authorList>
            <person name="Joergensen T.S."/>
            <person name="Alvarez Arevalo M."/>
            <person name="Sterndorff E.B."/>
            <person name="Faurdal D."/>
            <person name="Vuksanovic O."/>
            <person name="Mourched A.-S."/>
            <person name="Charusanti P."/>
            <person name="Shaw S."/>
            <person name="Blin K."/>
            <person name="Weber T."/>
        </authorList>
    </citation>
    <scope>NUCLEOTIDE SEQUENCE</scope>
    <source>
        <strain evidence="2">NBC_00049</strain>
    </source>
</reference>
<organism evidence="2">
    <name type="scientific">Streptomyces sp. NBC_00049</name>
    <dbReference type="NCBI Taxonomy" id="2903617"/>
    <lineage>
        <taxon>Bacteria</taxon>
        <taxon>Bacillati</taxon>
        <taxon>Actinomycetota</taxon>
        <taxon>Actinomycetes</taxon>
        <taxon>Kitasatosporales</taxon>
        <taxon>Streptomycetaceae</taxon>
        <taxon>Streptomyces</taxon>
    </lineage>
</organism>
<dbReference type="EMBL" id="CP108264">
    <property type="protein sequence ID" value="WTU77757.1"/>
    <property type="molecule type" value="Genomic_DNA"/>
</dbReference>
<feature type="region of interest" description="Disordered" evidence="1">
    <location>
        <begin position="84"/>
        <end position="127"/>
    </location>
</feature>
<accession>A0AAU2K123</accession>
<dbReference type="AlphaFoldDB" id="A0AAU2K123"/>
<evidence type="ECO:0000256" key="1">
    <source>
        <dbReference type="SAM" id="MobiDB-lite"/>
    </source>
</evidence>
<name>A0AAU2K123_9ACTN</name>